<organism evidence="1">
    <name type="scientific">marine sediment metagenome</name>
    <dbReference type="NCBI Taxonomy" id="412755"/>
    <lineage>
        <taxon>unclassified sequences</taxon>
        <taxon>metagenomes</taxon>
        <taxon>ecological metagenomes</taxon>
    </lineage>
</organism>
<evidence type="ECO:0000313" key="1">
    <source>
        <dbReference type="EMBL" id="KKK76099.1"/>
    </source>
</evidence>
<dbReference type="EMBL" id="LAZR01055557">
    <property type="protein sequence ID" value="KKK76099.1"/>
    <property type="molecule type" value="Genomic_DNA"/>
</dbReference>
<protein>
    <submittedName>
        <fullName evidence="1">Uncharacterized protein</fullName>
    </submittedName>
</protein>
<dbReference type="AlphaFoldDB" id="A0A0F9AC81"/>
<gene>
    <name evidence="1" type="ORF">LCGC14_2867090</name>
</gene>
<accession>A0A0F9AC81</accession>
<name>A0A0F9AC81_9ZZZZ</name>
<sequence>MARPDDGIKRLVKRLRAARMSEAEKIDNQIESARA</sequence>
<reference evidence="1" key="1">
    <citation type="journal article" date="2015" name="Nature">
        <title>Complex archaea that bridge the gap between prokaryotes and eukaryotes.</title>
        <authorList>
            <person name="Spang A."/>
            <person name="Saw J.H."/>
            <person name="Jorgensen S.L."/>
            <person name="Zaremba-Niedzwiedzka K."/>
            <person name="Martijn J."/>
            <person name="Lind A.E."/>
            <person name="van Eijk R."/>
            <person name="Schleper C."/>
            <person name="Guy L."/>
            <person name="Ettema T.J."/>
        </authorList>
    </citation>
    <scope>NUCLEOTIDE SEQUENCE</scope>
</reference>
<feature type="non-terminal residue" evidence="1">
    <location>
        <position position="35"/>
    </location>
</feature>
<comment type="caution">
    <text evidence="1">The sequence shown here is derived from an EMBL/GenBank/DDBJ whole genome shotgun (WGS) entry which is preliminary data.</text>
</comment>
<proteinExistence type="predicted"/>